<dbReference type="EMBL" id="JACEGQ020000017">
    <property type="protein sequence ID" value="KAH8484253.1"/>
    <property type="molecule type" value="Genomic_DNA"/>
</dbReference>
<sequence length="179" mass="20369">LSVPSYMDSTSTAEADYAVFLEKVKRTVYIDNLSPQVTESVMRTALGQFGTTSRAVVSEITQFPFMMSGMPRPARAFRAEVEMFDDRPIKPGRRIQCRWVDRKDPDFEVASKIKCLVRKHAAEDLFLLQQQLAQEEKLAKQQEETLKANYKKFTIIDNVVSDGTAPGLAKFYNMKVFDA</sequence>
<comment type="caution">
    <text evidence="1">The sequence shown here is derived from an EMBL/GenBank/DDBJ whole genome shotgun (WGS) entry which is preliminary data.</text>
</comment>
<dbReference type="GO" id="GO:0003676">
    <property type="term" value="F:nucleic acid binding"/>
    <property type="evidence" value="ECO:0007669"/>
    <property type="project" value="InterPro"/>
</dbReference>
<evidence type="ECO:0008006" key="3">
    <source>
        <dbReference type="Google" id="ProtNLM"/>
    </source>
</evidence>
<dbReference type="AlphaFoldDB" id="A0A8T2WVU6"/>
<keyword evidence="2" id="KW-1185">Reference proteome</keyword>
<dbReference type="PANTHER" id="PTHR36309">
    <property type="entry name" value="RNA-BINDING (RRM/RBD/RNP MOTIFS) FAMILY PROTEIN"/>
    <property type="match status" value="1"/>
</dbReference>
<dbReference type="PANTHER" id="PTHR36309:SF1">
    <property type="entry name" value="RNA-BINDING (RRM_RBD_RNP MOTIFS) FAMILY PROTEIN"/>
    <property type="match status" value="1"/>
</dbReference>
<dbReference type="InterPro" id="IPR035979">
    <property type="entry name" value="RBD_domain_sf"/>
</dbReference>
<feature type="non-terminal residue" evidence="1">
    <location>
        <position position="179"/>
    </location>
</feature>
<evidence type="ECO:0000313" key="1">
    <source>
        <dbReference type="EMBL" id="KAH8484253.1"/>
    </source>
</evidence>
<accession>A0A8T2WVU6</accession>
<evidence type="ECO:0000313" key="2">
    <source>
        <dbReference type="Proteomes" id="UP000807159"/>
    </source>
</evidence>
<organism evidence="1 2">
    <name type="scientific">Populus deltoides</name>
    <name type="common">Eastern poplar</name>
    <name type="synonym">Eastern cottonwood</name>
    <dbReference type="NCBI Taxonomy" id="3696"/>
    <lineage>
        <taxon>Eukaryota</taxon>
        <taxon>Viridiplantae</taxon>
        <taxon>Streptophyta</taxon>
        <taxon>Embryophyta</taxon>
        <taxon>Tracheophyta</taxon>
        <taxon>Spermatophyta</taxon>
        <taxon>Magnoliopsida</taxon>
        <taxon>eudicotyledons</taxon>
        <taxon>Gunneridae</taxon>
        <taxon>Pentapetalae</taxon>
        <taxon>rosids</taxon>
        <taxon>fabids</taxon>
        <taxon>Malpighiales</taxon>
        <taxon>Salicaceae</taxon>
        <taxon>Saliceae</taxon>
        <taxon>Populus</taxon>
    </lineage>
</organism>
<dbReference type="SUPFAM" id="SSF54928">
    <property type="entry name" value="RNA-binding domain, RBD"/>
    <property type="match status" value="1"/>
</dbReference>
<name>A0A8T2WVU6_POPDE</name>
<gene>
    <name evidence="1" type="ORF">H0E87_028623</name>
</gene>
<dbReference type="Proteomes" id="UP000807159">
    <property type="component" value="Chromosome 17"/>
</dbReference>
<protein>
    <recommendedName>
        <fullName evidence="3">RRM domain-containing protein</fullName>
    </recommendedName>
</protein>
<reference evidence="1" key="1">
    <citation type="journal article" date="2021" name="J. Hered.">
        <title>Genome Assembly of Salicaceae Populus deltoides (Eastern Cottonwood) I-69 Based on Nanopore Sequencing and Hi-C Technologies.</title>
        <authorList>
            <person name="Bai S."/>
            <person name="Wu H."/>
            <person name="Zhang J."/>
            <person name="Pan Z."/>
            <person name="Zhao W."/>
            <person name="Li Z."/>
            <person name="Tong C."/>
        </authorList>
    </citation>
    <scope>NUCLEOTIDE SEQUENCE</scope>
    <source>
        <tissue evidence="1">Leaf</tissue>
    </source>
</reference>
<proteinExistence type="predicted"/>
<dbReference type="InterPro" id="IPR053316">
    <property type="entry name" value="Epigenetic_reg_gene_expr"/>
</dbReference>